<dbReference type="SUPFAM" id="SSF52540">
    <property type="entry name" value="P-loop containing nucleoside triphosphate hydrolases"/>
    <property type="match status" value="1"/>
</dbReference>
<dbReference type="Proteomes" id="UP001597391">
    <property type="component" value="Unassembled WGS sequence"/>
</dbReference>
<dbReference type="RefSeq" id="WP_377468150.1">
    <property type="nucleotide sequence ID" value="NZ_JBHUOP010000009.1"/>
</dbReference>
<evidence type="ECO:0000313" key="2">
    <source>
        <dbReference type="Proteomes" id="UP001597391"/>
    </source>
</evidence>
<reference evidence="2" key="1">
    <citation type="journal article" date="2019" name="Int. J. Syst. Evol. Microbiol.">
        <title>The Global Catalogue of Microorganisms (GCM) 10K type strain sequencing project: providing services to taxonomists for standard genome sequencing and annotation.</title>
        <authorList>
            <consortium name="The Broad Institute Genomics Platform"/>
            <consortium name="The Broad Institute Genome Sequencing Center for Infectious Disease"/>
            <person name="Wu L."/>
            <person name="Ma J."/>
        </authorList>
    </citation>
    <scope>NUCLEOTIDE SEQUENCE [LARGE SCALE GENOMIC DNA]</scope>
    <source>
        <strain evidence="2">KCTC 33576</strain>
    </source>
</reference>
<accession>A0ABW5XJN1</accession>
<name>A0ABW5XJN1_9MICO</name>
<keyword evidence="2" id="KW-1185">Reference proteome</keyword>
<gene>
    <name evidence="1" type="ORF">ACFSYH_14570</name>
</gene>
<sequence>MFQPRSGWGAPTCIAVVGAAGASGASTTAVALAAACNRTEATWLLDLVPASGMELLIGAETQPGLRWRELDRTRGEINAQQLAAECPAYGDMPTVLGGREETGPPNDTAACSIIASLCAQGNVVVADVDKSALLRLHDLWTHVVVVSPLTLQGLANTHQLVRYLASTSIEIKVVASMLVSPDLTITQFEKSLGIPISGYLPILRSIRPAIIHGLGPLGAGPRTTRKLLDFAHHLADRISTHEPA</sequence>
<evidence type="ECO:0000313" key="1">
    <source>
        <dbReference type="EMBL" id="MFD2841782.1"/>
    </source>
</evidence>
<protein>
    <submittedName>
        <fullName evidence="1">Uncharacterized protein</fullName>
    </submittedName>
</protein>
<comment type="caution">
    <text evidence="1">The sequence shown here is derived from an EMBL/GenBank/DDBJ whole genome shotgun (WGS) entry which is preliminary data.</text>
</comment>
<dbReference type="InterPro" id="IPR027417">
    <property type="entry name" value="P-loop_NTPase"/>
</dbReference>
<proteinExistence type="predicted"/>
<organism evidence="1 2">
    <name type="scientific">Populibacterium corticicola</name>
    <dbReference type="NCBI Taxonomy" id="1812826"/>
    <lineage>
        <taxon>Bacteria</taxon>
        <taxon>Bacillati</taxon>
        <taxon>Actinomycetota</taxon>
        <taxon>Actinomycetes</taxon>
        <taxon>Micrococcales</taxon>
        <taxon>Jonesiaceae</taxon>
        <taxon>Populibacterium</taxon>
    </lineage>
</organism>
<dbReference type="EMBL" id="JBHUOP010000009">
    <property type="protein sequence ID" value="MFD2841782.1"/>
    <property type="molecule type" value="Genomic_DNA"/>
</dbReference>
<dbReference type="Gene3D" id="3.40.50.300">
    <property type="entry name" value="P-loop containing nucleotide triphosphate hydrolases"/>
    <property type="match status" value="1"/>
</dbReference>